<proteinExistence type="predicted"/>
<reference evidence="1 2" key="1">
    <citation type="submission" date="2018-01" db="EMBL/GenBank/DDBJ databases">
        <title>Draft genome sequence of Jiangella sp. GTF31.</title>
        <authorList>
            <person name="Sahin N."/>
            <person name="Ay H."/>
            <person name="Saygin H."/>
        </authorList>
    </citation>
    <scope>NUCLEOTIDE SEQUENCE [LARGE SCALE GENOMIC DNA]</scope>
    <source>
        <strain evidence="1 2">GTF31</strain>
    </source>
</reference>
<accession>A0A2W2B6X1</accession>
<evidence type="ECO:0000313" key="1">
    <source>
        <dbReference type="EMBL" id="PZF83211.1"/>
    </source>
</evidence>
<gene>
    <name evidence="1" type="ORF">C1I92_13115</name>
</gene>
<keyword evidence="2" id="KW-1185">Reference proteome</keyword>
<dbReference type="Proteomes" id="UP000248764">
    <property type="component" value="Unassembled WGS sequence"/>
</dbReference>
<dbReference type="EMBL" id="POTW01000027">
    <property type="protein sequence ID" value="PZF83211.1"/>
    <property type="molecule type" value="Genomic_DNA"/>
</dbReference>
<organism evidence="1 2">
    <name type="scientific">Jiangella anatolica</name>
    <dbReference type="NCBI Taxonomy" id="2670374"/>
    <lineage>
        <taxon>Bacteria</taxon>
        <taxon>Bacillati</taxon>
        <taxon>Actinomycetota</taxon>
        <taxon>Actinomycetes</taxon>
        <taxon>Jiangellales</taxon>
        <taxon>Jiangellaceae</taxon>
        <taxon>Jiangella</taxon>
    </lineage>
</organism>
<comment type="caution">
    <text evidence="1">The sequence shown here is derived from an EMBL/GenBank/DDBJ whole genome shotgun (WGS) entry which is preliminary data.</text>
</comment>
<name>A0A2W2B6X1_9ACTN</name>
<sequence length="95" mass="10520">PTPHPVPGSVAIATVRVADAVYSNELVYRFLSGWAAIELGYNDLADDEVTDVQRAVVVTEADVEDLLGDWDDQWPDEAYEYFREWFAAKLEGGAA</sequence>
<protein>
    <submittedName>
        <fullName evidence="1">Uncharacterized protein</fullName>
    </submittedName>
</protein>
<dbReference type="AlphaFoldDB" id="A0A2W2B6X1"/>
<dbReference type="RefSeq" id="WP_158564113.1">
    <property type="nucleotide sequence ID" value="NZ_POTW01000027.1"/>
</dbReference>
<evidence type="ECO:0000313" key="2">
    <source>
        <dbReference type="Proteomes" id="UP000248764"/>
    </source>
</evidence>
<feature type="non-terminal residue" evidence="1">
    <location>
        <position position="1"/>
    </location>
</feature>